<reference evidence="3" key="1">
    <citation type="journal article" date="2008" name="BMC Genomics">
        <title>The genome of Aeromonas salmonicida subsp. salmonicida A449: insights into the evolution of a fish pathogen.</title>
        <authorList>
            <person name="Reith M.E."/>
            <person name="Singh R.K."/>
            <person name="Curtis B."/>
            <person name="Boyd J.M."/>
            <person name="Bouevitch A."/>
            <person name="Kimball J."/>
            <person name="Munholland J."/>
            <person name="Murphy C."/>
            <person name="Sarty D."/>
            <person name="Williams J."/>
            <person name="Nash J.H."/>
            <person name="Johnson S.C."/>
            <person name="Brown L.L."/>
        </authorList>
    </citation>
    <scope>NUCLEOTIDE SEQUENCE [LARGE SCALE GENOMIC DNA]</scope>
    <source>
        <strain evidence="3">A449</strain>
    </source>
</reference>
<feature type="transmembrane region" description="Helical" evidence="1">
    <location>
        <begin position="41"/>
        <end position="63"/>
    </location>
</feature>
<feature type="transmembrane region" description="Helical" evidence="1">
    <location>
        <begin position="114"/>
        <end position="141"/>
    </location>
</feature>
<evidence type="ECO:0000256" key="1">
    <source>
        <dbReference type="SAM" id="Phobius"/>
    </source>
</evidence>
<keyword evidence="1" id="KW-1133">Transmembrane helix</keyword>
<accession>A4SNU5</accession>
<evidence type="ECO:0000313" key="2">
    <source>
        <dbReference type="EMBL" id="ABO90567.1"/>
    </source>
</evidence>
<organism evidence="2 3">
    <name type="scientific">Aeromonas salmonicida (strain A449)</name>
    <dbReference type="NCBI Taxonomy" id="382245"/>
    <lineage>
        <taxon>Bacteria</taxon>
        <taxon>Pseudomonadati</taxon>
        <taxon>Pseudomonadota</taxon>
        <taxon>Gammaproteobacteria</taxon>
        <taxon>Aeromonadales</taxon>
        <taxon>Aeromonadaceae</taxon>
        <taxon>Aeromonas</taxon>
    </lineage>
</organism>
<feature type="transmembrane region" description="Helical" evidence="1">
    <location>
        <begin position="83"/>
        <end position="102"/>
    </location>
</feature>
<gene>
    <name evidence="2" type="ordered locus">ASA_2538</name>
</gene>
<dbReference type="AlphaFoldDB" id="A4SNU5"/>
<keyword evidence="1" id="KW-0472">Membrane</keyword>
<keyword evidence="1" id="KW-0812">Transmembrane</keyword>
<name>A4SNU5_AERS4</name>
<dbReference type="Proteomes" id="UP000000225">
    <property type="component" value="Chromosome"/>
</dbReference>
<proteinExistence type="predicted"/>
<dbReference type="EMBL" id="CP000644">
    <property type="protein sequence ID" value="ABO90567.1"/>
    <property type="molecule type" value="Genomic_DNA"/>
</dbReference>
<evidence type="ECO:0000313" key="3">
    <source>
        <dbReference type="Proteomes" id="UP000000225"/>
    </source>
</evidence>
<sequence length="156" mass="16786">MTHILYATMSIANNMEGALNHEQGARPHPIQGVFMSPKQQLIAKGIFIASTLFSLAMVAFVAWSVVTVSPLHPAGSAPSQGVSIGLALAIGLFVMAFNYVAYRGLTEPVKGFKVVFWCFIALHLFALPIGTAIALTLIYLWNQSRTSVIRPLGATL</sequence>
<dbReference type="KEGG" id="asa:ASA_2538"/>
<dbReference type="HOGENOM" id="CLU_142054_0_0_6"/>
<protein>
    <submittedName>
        <fullName evidence="2">Uncharacterized protein</fullName>
    </submittedName>
</protein>